<organism evidence="1 2">
    <name type="scientific">Holothuria leucospilota</name>
    <name type="common">Black long sea cucumber</name>
    <name type="synonym">Mertensiothuria leucospilota</name>
    <dbReference type="NCBI Taxonomy" id="206669"/>
    <lineage>
        <taxon>Eukaryota</taxon>
        <taxon>Metazoa</taxon>
        <taxon>Echinodermata</taxon>
        <taxon>Eleutherozoa</taxon>
        <taxon>Echinozoa</taxon>
        <taxon>Holothuroidea</taxon>
        <taxon>Aspidochirotacea</taxon>
        <taxon>Aspidochirotida</taxon>
        <taxon>Holothuriidae</taxon>
        <taxon>Holothuria</taxon>
    </lineage>
</organism>
<reference evidence="1" key="1">
    <citation type="submission" date="2021-10" db="EMBL/GenBank/DDBJ databases">
        <title>Tropical sea cucumber genome reveals ecological adaptation and Cuvierian tubules defense mechanism.</title>
        <authorList>
            <person name="Chen T."/>
        </authorList>
    </citation>
    <scope>NUCLEOTIDE SEQUENCE</scope>
    <source>
        <strain evidence="1">Nanhai2018</strain>
        <tissue evidence="1">Muscle</tissue>
    </source>
</reference>
<dbReference type="AlphaFoldDB" id="A0A9Q1HJ58"/>
<dbReference type="EMBL" id="JAIZAY010000002">
    <property type="protein sequence ID" value="KAJ8046936.1"/>
    <property type="molecule type" value="Genomic_DNA"/>
</dbReference>
<accession>A0A9Q1HJ58</accession>
<proteinExistence type="predicted"/>
<dbReference type="Proteomes" id="UP001152320">
    <property type="component" value="Chromosome 2"/>
</dbReference>
<sequence length="80" mass="8468">MLTLALIDKAVIRARQTCVTPLATTAVRSIGTSGGTDPCVKIEVPTVFTSQVDIGPIYIIPTVDVLASAKFGPHARNIFE</sequence>
<protein>
    <submittedName>
        <fullName evidence="1">Uncharacterized protein</fullName>
    </submittedName>
</protein>
<evidence type="ECO:0000313" key="2">
    <source>
        <dbReference type="Proteomes" id="UP001152320"/>
    </source>
</evidence>
<gene>
    <name evidence="1" type="ORF">HOLleu_05782</name>
</gene>
<comment type="caution">
    <text evidence="1">The sequence shown here is derived from an EMBL/GenBank/DDBJ whole genome shotgun (WGS) entry which is preliminary data.</text>
</comment>
<evidence type="ECO:0000313" key="1">
    <source>
        <dbReference type="EMBL" id="KAJ8046936.1"/>
    </source>
</evidence>
<keyword evidence="2" id="KW-1185">Reference proteome</keyword>
<name>A0A9Q1HJ58_HOLLE</name>